<evidence type="ECO:0000256" key="1">
    <source>
        <dbReference type="ARBA" id="ARBA00004127"/>
    </source>
</evidence>
<keyword evidence="5" id="KW-0029">Amino-acid transport</keyword>
<protein>
    <submittedName>
        <fullName evidence="13">High affinity cationic amino acid transporter 1-like</fullName>
    </submittedName>
</protein>
<gene>
    <name evidence="13" type="primary">LOC105310114</name>
</gene>
<dbReference type="Proteomes" id="UP000515202">
    <property type="component" value="Unplaced"/>
</dbReference>
<dbReference type="GO" id="GO:0097638">
    <property type="term" value="P:L-arginine import across plasma membrane"/>
    <property type="evidence" value="ECO:0007669"/>
    <property type="project" value="TreeGrafter"/>
</dbReference>
<comment type="subcellular location">
    <subcellularLocation>
        <location evidence="1">Endomembrane system</location>
        <topology evidence="1">Multi-pass membrane protein</topology>
    </subcellularLocation>
</comment>
<dbReference type="Pfam" id="PF13906">
    <property type="entry name" value="AA_permease_C"/>
    <property type="match status" value="1"/>
</dbReference>
<dbReference type="GO" id="GO:0000064">
    <property type="term" value="F:L-ornithine transmembrane transporter activity"/>
    <property type="evidence" value="ECO:0007669"/>
    <property type="project" value="TreeGrafter"/>
</dbReference>
<dbReference type="KEGG" id="pvp:105310114"/>
<accession>A0A6P3RNL8</accession>
<feature type="transmembrane region" description="Helical" evidence="10">
    <location>
        <begin position="89"/>
        <end position="110"/>
    </location>
</feature>
<evidence type="ECO:0000256" key="10">
    <source>
        <dbReference type="SAM" id="Phobius"/>
    </source>
</evidence>
<dbReference type="Gene3D" id="1.20.1740.10">
    <property type="entry name" value="Amino acid/polyamine transporter I"/>
    <property type="match status" value="1"/>
</dbReference>
<evidence type="ECO:0000259" key="11">
    <source>
        <dbReference type="Pfam" id="PF13906"/>
    </source>
</evidence>
<dbReference type="OrthoDB" id="3900342at2759"/>
<dbReference type="RefSeq" id="XP_011384631.1">
    <property type="nucleotide sequence ID" value="XM_011386329.2"/>
</dbReference>
<dbReference type="PANTHER" id="PTHR43243:SF28">
    <property type="entry name" value="HIGH AFFINITY CATIONIC AMINO ACID TRANSPORTER 1"/>
    <property type="match status" value="1"/>
</dbReference>
<name>A0A6P3RNL8_PTEVA</name>
<sequence>MVYQMARTTDELDPVDQHELSSTSDSQTGILPEAEKFSLRTLLSPKNKEPSKISGLIVNVSSSLIAILIIVFCIVTVLGKEALARGELWALFVLISSAVLCSVVTVIIWQQPESKTKLSFKVPFLPALPILSIFVNVYLMMQLDQGTWIRFAVWMLIGTSVGVPGAGRLTSRSYCSGSACGQPFAPDDWGALLVGCGLIPPASVRRRTLPAVLEDRGRMVSVNSKVILTLTPEGHALSYFPGVQLQLSDGIRDAV</sequence>
<evidence type="ECO:0000256" key="4">
    <source>
        <dbReference type="ARBA" id="ARBA00022692"/>
    </source>
</evidence>
<dbReference type="GO" id="GO:0061459">
    <property type="term" value="F:L-arginine transmembrane transporter activity"/>
    <property type="evidence" value="ECO:0007669"/>
    <property type="project" value="TreeGrafter"/>
</dbReference>
<feature type="region of interest" description="Disordered" evidence="9">
    <location>
        <begin position="1"/>
        <end position="26"/>
    </location>
</feature>
<evidence type="ECO:0000313" key="13">
    <source>
        <dbReference type="RefSeq" id="XP_011384631.1"/>
    </source>
</evidence>
<evidence type="ECO:0000256" key="9">
    <source>
        <dbReference type="SAM" id="MobiDB-lite"/>
    </source>
</evidence>
<keyword evidence="12" id="KW-1185">Reference proteome</keyword>
<keyword evidence="3" id="KW-0813">Transport</keyword>
<dbReference type="AlphaFoldDB" id="A0A6P3RNL8"/>
<dbReference type="GO" id="GO:0005886">
    <property type="term" value="C:plasma membrane"/>
    <property type="evidence" value="ECO:0007669"/>
    <property type="project" value="TreeGrafter"/>
</dbReference>
<comment type="similarity">
    <text evidence="2">Belongs to the amino acid-polyamine-organocation (APC) superfamily. Cationic amino acid transporter (CAT) (TC 2.A.3.3) family.</text>
</comment>
<keyword evidence="4 10" id="KW-0812">Transmembrane</keyword>
<feature type="transmembrane region" description="Helical" evidence="10">
    <location>
        <begin position="147"/>
        <end position="166"/>
    </location>
</feature>
<organism evidence="12 13">
    <name type="scientific">Pteropus vampyrus</name>
    <name type="common">Large flying fox</name>
    <dbReference type="NCBI Taxonomy" id="132908"/>
    <lineage>
        <taxon>Eukaryota</taxon>
        <taxon>Metazoa</taxon>
        <taxon>Chordata</taxon>
        <taxon>Craniata</taxon>
        <taxon>Vertebrata</taxon>
        <taxon>Euteleostomi</taxon>
        <taxon>Mammalia</taxon>
        <taxon>Eutheria</taxon>
        <taxon>Laurasiatheria</taxon>
        <taxon>Chiroptera</taxon>
        <taxon>Yinpterochiroptera</taxon>
        <taxon>Pteropodoidea</taxon>
        <taxon>Pteropodidae</taxon>
        <taxon>Pteropodinae</taxon>
        <taxon>Pteropus</taxon>
    </lineage>
</organism>
<feature type="domain" description="Cationic amino acid transporter C-terminal" evidence="11">
    <location>
        <begin position="120"/>
        <end position="159"/>
    </location>
</feature>
<dbReference type="PANTHER" id="PTHR43243">
    <property type="entry name" value="INNER MEMBRANE TRANSPORTER YGJI-RELATED"/>
    <property type="match status" value="1"/>
</dbReference>
<dbReference type="GO" id="GO:0012505">
    <property type="term" value="C:endomembrane system"/>
    <property type="evidence" value="ECO:0007669"/>
    <property type="project" value="UniProtKB-SubCell"/>
</dbReference>
<evidence type="ECO:0000256" key="5">
    <source>
        <dbReference type="ARBA" id="ARBA00022970"/>
    </source>
</evidence>
<evidence type="ECO:0000256" key="2">
    <source>
        <dbReference type="ARBA" id="ARBA00008572"/>
    </source>
</evidence>
<evidence type="ECO:0000256" key="7">
    <source>
        <dbReference type="ARBA" id="ARBA00023136"/>
    </source>
</evidence>
<evidence type="ECO:0000256" key="8">
    <source>
        <dbReference type="ARBA" id="ARBA00023180"/>
    </source>
</evidence>
<evidence type="ECO:0000256" key="3">
    <source>
        <dbReference type="ARBA" id="ARBA00022448"/>
    </source>
</evidence>
<keyword evidence="6 10" id="KW-1133">Transmembrane helix</keyword>
<feature type="transmembrane region" description="Helical" evidence="10">
    <location>
        <begin position="122"/>
        <end position="141"/>
    </location>
</feature>
<evidence type="ECO:0000313" key="12">
    <source>
        <dbReference type="Proteomes" id="UP000515202"/>
    </source>
</evidence>
<dbReference type="FunFam" id="1.20.1740.10:FF:000024">
    <property type="entry name" value="High affinity cationic amino acid transporter 1"/>
    <property type="match status" value="1"/>
</dbReference>
<dbReference type="GO" id="GO:0015189">
    <property type="term" value="F:L-lysine transmembrane transporter activity"/>
    <property type="evidence" value="ECO:0007669"/>
    <property type="project" value="TreeGrafter"/>
</dbReference>
<dbReference type="InterPro" id="IPR029485">
    <property type="entry name" value="CAT_C"/>
</dbReference>
<keyword evidence="8" id="KW-0325">Glycoprotein</keyword>
<keyword evidence="7 10" id="KW-0472">Membrane</keyword>
<proteinExistence type="inferred from homology"/>
<feature type="transmembrane region" description="Helical" evidence="10">
    <location>
        <begin position="56"/>
        <end position="77"/>
    </location>
</feature>
<dbReference type="GeneID" id="105310114"/>
<reference evidence="13" key="1">
    <citation type="submission" date="2025-08" db="UniProtKB">
        <authorList>
            <consortium name="RefSeq"/>
        </authorList>
    </citation>
    <scope>IDENTIFICATION</scope>
    <source>
        <tissue evidence="13">Kidney</tissue>
    </source>
</reference>
<evidence type="ECO:0000256" key="6">
    <source>
        <dbReference type="ARBA" id="ARBA00022989"/>
    </source>
</evidence>